<reference evidence="1" key="1">
    <citation type="journal article" date="2020" name="Mol. Plant Microbe Interact.">
        <title>Genome Sequence of the Biocontrol Agent Coniothyrium minitans strain Conio (IMI 134523).</title>
        <authorList>
            <person name="Patel D."/>
            <person name="Shittu T.A."/>
            <person name="Baroncelli R."/>
            <person name="Muthumeenakshi S."/>
            <person name="Osborne T.H."/>
            <person name="Janganan T.K."/>
            <person name="Sreenivasaprasad S."/>
        </authorList>
    </citation>
    <scope>NUCLEOTIDE SEQUENCE</scope>
    <source>
        <strain evidence="1">Conio</strain>
    </source>
</reference>
<dbReference type="OrthoDB" id="10557378at2759"/>
<sequence length="207" mass="22838">MDALRGWIESIGIAQFKLVRNANVWMRDPGLMHEVLLEIALNNENLATADATVITCQGFPPGWRPFRPLYGLLGILSAEDTPEHDAIDANEEDPDPPMAFRPKSDVFTVISILEAAFEHHCCCCCGKPGTPSPCGWTAPSSYRRLSLTRSSPSPFCGEIRFVGASQKRYTGSVGQPWPVAMDLYRGWRAMKKVAGEDVKDLCVLLRG</sequence>
<dbReference type="AlphaFoldDB" id="A0A9P6G8C3"/>
<organism evidence="1 2">
    <name type="scientific">Paraphaeosphaeria minitans</name>
    <dbReference type="NCBI Taxonomy" id="565426"/>
    <lineage>
        <taxon>Eukaryota</taxon>
        <taxon>Fungi</taxon>
        <taxon>Dikarya</taxon>
        <taxon>Ascomycota</taxon>
        <taxon>Pezizomycotina</taxon>
        <taxon>Dothideomycetes</taxon>
        <taxon>Pleosporomycetidae</taxon>
        <taxon>Pleosporales</taxon>
        <taxon>Massarineae</taxon>
        <taxon>Didymosphaeriaceae</taxon>
        <taxon>Paraphaeosphaeria</taxon>
    </lineage>
</organism>
<evidence type="ECO:0000313" key="2">
    <source>
        <dbReference type="Proteomes" id="UP000756921"/>
    </source>
</evidence>
<accession>A0A9P6G8C3</accession>
<dbReference type="EMBL" id="WJXW01000014">
    <property type="protein sequence ID" value="KAF9730623.1"/>
    <property type="molecule type" value="Genomic_DNA"/>
</dbReference>
<protein>
    <submittedName>
        <fullName evidence="1">Uncharacterized protein</fullName>
    </submittedName>
</protein>
<name>A0A9P6G8C3_9PLEO</name>
<proteinExistence type="predicted"/>
<gene>
    <name evidence="1" type="ORF">PMIN01_11492</name>
</gene>
<keyword evidence="2" id="KW-1185">Reference proteome</keyword>
<evidence type="ECO:0000313" key="1">
    <source>
        <dbReference type="EMBL" id="KAF9730623.1"/>
    </source>
</evidence>
<dbReference type="Proteomes" id="UP000756921">
    <property type="component" value="Unassembled WGS sequence"/>
</dbReference>
<comment type="caution">
    <text evidence="1">The sequence shown here is derived from an EMBL/GenBank/DDBJ whole genome shotgun (WGS) entry which is preliminary data.</text>
</comment>